<organism evidence="1 2">
    <name type="scientific">Cyphomyrmex costatus</name>
    <dbReference type="NCBI Taxonomy" id="456900"/>
    <lineage>
        <taxon>Eukaryota</taxon>
        <taxon>Metazoa</taxon>
        <taxon>Ecdysozoa</taxon>
        <taxon>Arthropoda</taxon>
        <taxon>Hexapoda</taxon>
        <taxon>Insecta</taxon>
        <taxon>Pterygota</taxon>
        <taxon>Neoptera</taxon>
        <taxon>Endopterygota</taxon>
        <taxon>Hymenoptera</taxon>
        <taxon>Apocrita</taxon>
        <taxon>Aculeata</taxon>
        <taxon>Formicoidea</taxon>
        <taxon>Formicidae</taxon>
        <taxon>Myrmicinae</taxon>
        <taxon>Cyphomyrmex</taxon>
    </lineage>
</organism>
<reference evidence="1 2" key="1">
    <citation type="submission" date="2016-03" db="EMBL/GenBank/DDBJ databases">
        <title>Cyphomyrmex costatus WGS genome.</title>
        <authorList>
            <person name="Nygaard S."/>
            <person name="Hu H."/>
            <person name="Boomsma J."/>
            <person name="Zhang G."/>
        </authorList>
    </citation>
    <scope>NUCLEOTIDE SEQUENCE [LARGE SCALE GENOMIC DNA]</scope>
    <source>
        <strain evidence="1">MS0001</strain>
        <tissue evidence="1">Whole body</tissue>
    </source>
</reference>
<evidence type="ECO:0000313" key="2">
    <source>
        <dbReference type="Proteomes" id="UP000078542"/>
    </source>
</evidence>
<dbReference type="Proteomes" id="UP000078542">
    <property type="component" value="Unassembled WGS sequence"/>
</dbReference>
<keyword evidence="2" id="KW-1185">Reference proteome</keyword>
<sequence length="65" mass="7513">MKMGVDFKPTANVRVCSDDFPDKCFVGSDQRRKLVEGSIPELFTRMKCMYCGCEKFAFNENTFDK</sequence>
<gene>
    <name evidence="1" type="ORF">ALC62_08909</name>
</gene>
<protein>
    <submittedName>
        <fullName evidence="1">Uncharacterized protein</fullName>
    </submittedName>
</protein>
<accession>A0A151IGX5</accession>
<dbReference type="EMBL" id="KQ977725">
    <property type="protein sequence ID" value="KYN00323.1"/>
    <property type="molecule type" value="Genomic_DNA"/>
</dbReference>
<name>A0A151IGX5_9HYME</name>
<dbReference type="AlphaFoldDB" id="A0A151IGX5"/>
<evidence type="ECO:0000313" key="1">
    <source>
        <dbReference type="EMBL" id="KYN00323.1"/>
    </source>
</evidence>
<proteinExistence type="predicted"/>